<dbReference type="InterPro" id="IPR040498">
    <property type="entry name" value="PriA_CRR"/>
</dbReference>
<keyword evidence="8 12" id="KW-0067">ATP-binding</keyword>
<evidence type="ECO:0000256" key="9">
    <source>
        <dbReference type="ARBA" id="ARBA00023125"/>
    </source>
</evidence>
<feature type="binding site" evidence="12">
    <location>
        <position position="465"/>
    </location>
    <ligand>
        <name>Zn(2+)</name>
        <dbReference type="ChEBI" id="CHEBI:29105"/>
        <label>2</label>
    </ligand>
</feature>
<keyword evidence="3 12" id="KW-0479">Metal-binding</keyword>
<comment type="cofactor">
    <cofactor evidence="12">
        <name>Zn(2+)</name>
        <dbReference type="ChEBI" id="CHEBI:29105"/>
    </cofactor>
    <text evidence="12">Binds 2 zinc ions per subunit.</text>
</comment>
<keyword evidence="4 12" id="KW-0547">Nucleotide-binding</keyword>
<keyword evidence="9 12" id="KW-0238">DNA-binding</keyword>
<comment type="catalytic activity">
    <reaction evidence="12">
        <text>Couples ATP hydrolysis with the unwinding of duplex DNA by translocating in the 3'-5' direction.</text>
        <dbReference type="EC" id="5.6.2.4"/>
    </reaction>
</comment>
<feature type="binding site" evidence="12">
    <location>
        <position position="478"/>
    </location>
    <ligand>
        <name>Zn(2+)</name>
        <dbReference type="ChEBI" id="CHEBI:29105"/>
        <label>1</label>
    </ligand>
</feature>
<keyword evidence="7 12" id="KW-0862">Zinc</keyword>
<feature type="binding site" evidence="12">
    <location>
        <position position="435"/>
    </location>
    <ligand>
        <name>Zn(2+)</name>
        <dbReference type="ChEBI" id="CHEBI:29105"/>
        <label>1</label>
    </ligand>
</feature>
<dbReference type="GO" id="GO:0006269">
    <property type="term" value="P:DNA replication, synthesis of primer"/>
    <property type="evidence" value="ECO:0007669"/>
    <property type="project" value="UniProtKB-KW"/>
</dbReference>
<evidence type="ECO:0000256" key="8">
    <source>
        <dbReference type="ARBA" id="ARBA00022840"/>
    </source>
</evidence>
<dbReference type="Proteomes" id="UP000268059">
    <property type="component" value="Chromosome"/>
</dbReference>
<dbReference type="GO" id="GO:0005524">
    <property type="term" value="F:ATP binding"/>
    <property type="evidence" value="ECO:0007669"/>
    <property type="project" value="UniProtKB-UniRule"/>
</dbReference>
<feature type="binding site" evidence="12">
    <location>
        <position position="444"/>
    </location>
    <ligand>
        <name>Zn(2+)</name>
        <dbReference type="ChEBI" id="CHEBI:29105"/>
        <label>2</label>
    </ligand>
</feature>
<evidence type="ECO:0000256" key="4">
    <source>
        <dbReference type="ARBA" id="ARBA00022741"/>
    </source>
</evidence>
<feature type="binding site" evidence="12">
    <location>
        <position position="475"/>
    </location>
    <ligand>
        <name>Zn(2+)</name>
        <dbReference type="ChEBI" id="CHEBI:29105"/>
        <label>1</label>
    </ligand>
</feature>
<dbReference type="GO" id="GO:0043138">
    <property type="term" value="F:3'-5' DNA helicase activity"/>
    <property type="evidence" value="ECO:0007669"/>
    <property type="project" value="UniProtKB-EC"/>
</dbReference>
<evidence type="ECO:0000256" key="10">
    <source>
        <dbReference type="ARBA" id="ARBA00023235"/>
    </source>
</evidence>
<dbReference type="Pfam" id="PF17764">
    <property type="entry name" value="PriA_3primeBD"/>
    <property type="match status" value="1"/>
</dbReference>
<dbReference type="InterPro" id="IPR042115">
    <property type="entry name" value="PriA_3primeBD_sf"/>
</dbReference>
<dbReference type="Gene3D" id="3.40.50.300">
    <property type="entry name" value="P-loop containing nucleotide triphosphate hydrolases"/>
    <property type="match status" value="2"/>
</dbReference>
<dbReference type="GO" id="GO:0006270">
    <property type="term" value="P:DNA replication initiation"/>
    <property type="evidence" value="ECO:0007669"/>
    <property type="project" value="TreeGrafter"/>
</dbReference>
<evidence type="ECO:0000256" key="2">
    <source>
        <dbReference type="ARBA" id="ARBA00022705"/>
    </source>
</evidence>
<name>A0A3G9JNY8_9FIRM</name>
<dbReference type="GO" id="GO:0016887">
    <property type="term" value="F:ATP hydrolysis activity"/>
    <property type="evidence" value="ECO:0007669"/>
    <property type="project" value="RHEA"/>
</dbReference>
<accession>A0A3G9JNY8</accession>
<dbReference type="HAMAP" id="MF_00983">
    <property type="entry name" value="PriA"/>
    <property type="match status" value="1"/>
</dbReference>
<dbReference type="SMART" id="SM00487">
    <property type="entry name" value="DEXDc"/>
    <property type="match status" value="1"/>
</dbReference>
<dbReference type="PANTHER" id="PTHR30580">
    <property type="entry name" value="PRIMOSOMAL PROTEIN N"/>
    <property type="match status" value="1"/>
</dbReference>
<evidence type="ECO:0000256" key="1">
    <source>
        <dbReference type="ARBA" id="ARBA00022515"/>
    </source>
</evidence>
<dbReference type="FunCoup" id="A0A3G9JNY8">
    <property type="interactions" value="364"/>
</dbReference>
<dbReference type="InterPro" id="IPR005259">
    <property type="entry name" value="PriA"/>
</dbReference>
<dbReference type="GO" id="GO:0008270">
    <property type="term" value="F:zinc ion binding"/>
    <property type="evidence" value="ECO:0007669"/>
    <property type="project" value="UniProtKB-UniRule"/>
</dbReference>
<reference evidence="14 15" key="1">
    <citation type="submission" date="2018-11" db="EMBL/GenBank/DDBJ databases">
        <title>Novel Erysipelotrichaceae bacterium isolated from small intestine of a swine.</title>
        <authorList>
            <person name="Kim J.S."/>
            <person name="Choe H."/>
            <person name="Lee Y.R."/>
            <person name="Kim K.M."/>
            <person name="Park D.S."/>
        </authorList>
    </citation>
    <scope>NUCLEOTIDE SEQUENCE [LARGE SCALE GENOMIC DNA]</scope>
    <source>
        <strain evidence="14 15">SG0102</strain>
    </source>
</reference>
<comment type="subunit">
    <text evidence="12">Component of the replication restart primosome.</text>
</comment>
<dbReference type="InterPro" id="IPR001650">
    <property type="entry name" value="Helicase_C-like"/>
</dbReference>
<dbReference type="InterPro" id="IPR027417">
    <property type="entry name" value="P-loop_NTPase"/>
</dbReference>
<comment type="similarity">
    <text evidence="12">Belongs to the helicase family. PriA subfamily.</text>
</comment>
<dbReference type="InterPro" id="IPR041236">
    <property type="entry name" value="PriA_C"/>
</dbReference>
<feature type="binding site" evidence="12">
    <location>
        <position position="462"/>
    </location>
    <ligand>
        <name>Zn(2+)</name>
        <dbReference type="ChEBI" id="CHEBI:29105"/>
        <label>2</label>
    </ligand>
</feature>
<dbReference type="Pfam" id="PF00271">
    <property type="entry name" value="Helicase_C"/>
    <property type="match status" value="1"/>
</dbReference>
<keyword evidence="6 12" id="KW-0347">Helicase</keyword>
<feature type="binding site" evidence="12">
    <location>
        <position position="438"/>
    </location>
    <ligand>
        <name>Zn(2+)</name>
        <dbReference type="ChEBI" id="CHEBI:29105"/>
        <label>1</label>
    </ligand>
</feature>
<comment type="catalytic activity">
    <reaction evidence="11 12">
        <text>ATP + H2O = ADP + phosphate + H(+)</text>
        <dbReference type="Rhea" id="RHEA:13065"/>
        <dbReference type="ChEBI" id="CHEBI:15377"/>
        <dbReference type="ChEBI" id="CHEBI:15378"/>
        <dbReference type="ChEBI" id="CHEBI:30616"/>
        <dbReference type="ChEBI" id="CHEBI:43474"/>
        <dbReference type="ChEBI" id="CHEBI:456216"/>
        <dbReference type="EC" id="5.6.2.4"/>
    </reaction>
</comment>
<gene>
    <name evidence="12" type="primary">priA</name>
    <name evidence="14" type="ORF">SG0102_16370</name>
</gene>
<dbReference type="SMART" id="SM00490">
    <property type="entry name" value="HELICc"/>
    <property type="match status" value="1"/>
</dbReference>
<dbReference type="PROSITE" id="PS51192">
    <property type="entry name" value="HELICASE_ATP_BIND_1"/>
    <property type="match status" value="1"/>
</dbReference>
<comment type="function">
    <text evidence="12">Initiates the restart of stalled replication forks, which reloads the replicative helicase on sites other than the origin of replication. Recognizes and binds to abandoned replication forks and remodels them to uncover a helicase loading site. Promotes assembly of the primosome at these replication forks.</text>
</comment>
<dbReference type="InterPro" id="IPR014001">
    <property type="entry name" value="Helicase_ATP-bd"/>
</dbReference>
<evidence type="ECO:0000313" key="15">
    <source>
        <dbReference type="Proteomes" id="UP000268059"/>
    </source>
</evidence>
<keyword evidence="2 12" id="KW-0235">DNA replication</keyword>
<sequence>MYIVDCLVEKVADALDRPFTYYSKQPINEGVRVRVRFRSQVLTAYVLKVTLTSLSLKEAEEQYGFKIMPILDVIDEAPILNKELLDLAKHMAKLTLSPLIACLQTMLPGSLKPSSGKTSGPIYLQAVRIIKEGTPKTPKQQEVYHDLHAAGDHFVKDYSRAIISSLEKQGFVEVYKKEIYRDPFHMRLEEKHQEITLTSAQAQVVAGIMQRPERISLIHGVTGSGKTEVYIALSREILKQGQNVIMLVPEISLTPMMVAIFKQRFGDAVAILHSRLSQGERYDEYRRIRDGQVRIVVGARSAIFAPLAQIGLIIMDEEHDSSYKQENTPRYHTLSIARYRAHAHHARIVLGSATPSVESYARAQKGVYDLYEMPIRINKKPLPQVDIVNMVEETKAGHYELMSRKLKARLQETLDRGEQAIVLLNKRGYASFVLCEECQETIKCPHCDVTLTYHKNDGTLKCHYCGYSITMPHNCPHCGAPALKKIGYGTQKIEEELNHTIQGAKVIRFDYDTTRNKNDHLRLLEAFAKNEGNILLGTQMIAKGLDFENVTFVGVLSADLTLMIPDYRASERTFDLLTQVAGRSGRGQKAGSVLIQTFNPTHYAITMAAKQDYQGFFNEEMKFRKQALYPPYCHLVSIIIQSRSSEAVKAASLDIKNYLVAHLHSVKALGPSEAAVFKMQDFYRERILVKYIKSEALLPVLKSLMRYYNVSQNGKVTMVCDFNPYTQI</sequence>
<protein>
    <recommendedName>
        <fullName evidence="12">Replication restart protein PriA</fullName>
    </recommendedName>
    <alternativeName>
        <fullName evidence="12">ATP-dependent DNA helicase PriA</fullName>
        <ecNumber evidence="12">5.6.2.4</ecNumber>
    </alternativeName>
    <alternativeName>
        <fullName evidence="12">DNA 3'-5' helicase PriA</fullName>
    </alternativeName>
</protein>
<dbReference type="CDD" id="cd18804">
    <property type="entry name" value="SF2_C_priA"/>
    <property type="match status" value="1"/>
</dbReference>
<evidence type="ECO:0000256" key="11">
    <source>
        <dbReference type="ARBA" id="ARBA00048988"/>
    </source>
</evidence>
<organism evidence="14 15">
    <name type="scientific">Intestinibaculum porci</name>
    <dbReference type="NCBI Taxonomy" id="2487118"/>
    <lineage>
        <taxon>Bacteria</taxon>
        <taxon>Bacillati</taxon>
        <taxon>Bacillota</taxon>
        <taxon>Erysipelotrichia</taxon>
        <taxon>Erysipelotrichales</taxon>
        <taxon>Erysipelotrichaceae</taxon>
        <taxon>Intestinibaculum</taxon>
    </lineage>
</organism>
<evidence type="ECO:0000256" key="7">
    <source>
        <dbReference type="ARBA" id="ARBA00022833"/>
    </source>
</evidence>
<dbReference type="GO" id="GO:0006302">
    <property type="term" value="P:double-strand break repair"/>
    <property type="evidence" value="ECO:0007669"/>
    <property type="project" value="InterPro"/>
</dbReference>
<dbReference type="KEGG" id="ebm:SG0102_16370"/>
<dbReference type="Pfam" id="PF00270">
    <property type="entry name" value="DEAD"/>
    <property type="match status" value="1"/>
</dbReference>
<dbReference type="RefSeq" id="WP_125119535.1">
    <property type="nucleotide sequence ID" value="NZ_AP019309.1"/>
</dbReference>
<evidence type="ECO:0000259" key="13">
    <source>
        <dbReference type="PROSITE" id="PS51192"/>
    </source>
</evidence>
<dbReference type="OrthoDB" id="9759544at2"/>
<dbReference type="Gene3D" id="3.40.1440.60">
    <property type="entry name" value="PriA, 3(prime) DNA-binding domain"/>
    <property type="match status" value="1"/>
</dbReference>
<evidence type="ECO:0000256" key="6">
    <source>
        <dbReference type="ARBA" id="ARBA00022806"/>
    </source>
</evidence>
<keyword evidence="5 12" id="KW-0378">Hydrolase</keyword>
<dbReference type="GO" id="GO:1990077">
    <property type="term" value="C:primosome complex"/>
    <property type="evidence" value="ECO:0007669"/>
    <property type="project" value="UniProtKB-UniRule"/>
</dbReference>
<keyword evidence="10 12" id="KW-0413">Isomerase</keyword>
<dbReference type="GO" id="GO:0003677">
    <property type="term" value="F:DNA binding"/>
    <property type="evidence" value="ECO:0007669"/>
    <property type="project" value="UniProtKB-UniRule"/>
</dbReference>
<dbReference type="EMBL" id="AP019309">
    <property type="protein sequence ID" value="BBH26703.1"/>
    <property type="molecule type" value="Genomic_DNA"/>
</dbReference>
<dbReference type="Pfam" id="PF18074">
    <property type="entry name" value="PriA_C"/>
    <property type="match status" value="1"/>
</dbReference>
<proteinExistence type="inferred from homology"/>
<dbReference type="PANTHER" id="PTHR30580:SF0">
    <property type="entry name" value="PRIMOSOMAL PROTEIN N"/>
    <property type="match status" value="1"/>
</dbReference>
<dbReference type="EC" id="5.6.2.4" evidence="12"/>
<evidence type="ECO:0000256" key="5">
    <source>
        <dbReference type="ARBA" id="ARBA00022801"/>
    </source>
</evidence>
<evidence type="ECO:0000313" key="14">
    <source>
        <dbReference type="EMBL" id="BBH26703.1"/>
    </source>
</evidence>
<evidence type="ECO:0000256" key="12">
    <source>
        <dbReference type="HAMAP-Rule" id="MF_00983"/>
    </source>
</evidence>
<dbReference type="AlphaFoldDB" id="A0A3G9JNY8"/>
<dbReference type="GO" id="GO:0006310">
    <property type="term" value="P:DNA recombination"/>
    <property type="evidence" value="ECO:0007669"/>
    <property type="project" value="InterPro"/>
</dbReference>
<dbReference type="InParanoid" id="A0A3G9JNY8"/>
<dbReference type="Pfam" id="PF18319">
    <property type="entry name" value="Zn_ribbon_PriA"/>
    <property type="match status" value="1"/>
</dbReference>
<evidence type="ECO:0000256" key="3">
    <source>
        <dbReference type="ARBA" id="ARBA00022723"/>
    </source>
</evidence>
<feature type="domain" description="Helicase ATP-binding" evidence="13">
    <location>
        <begin position="207"/>
        <end position="373"/>
    </location>
</feature>
<dbReference type="SUPFAM" id="SSF52540">
    <property type="entry name" value="P-loop containing nucleoside triphosphate hydrolases"/>
    <property type="match status" value="2"/>
</dbReference>
<feature type="binding site" evidence="12">
    <location>
        <position position="447"/>
    </location>
    <ligand>
        <name>Zn(2+)</name>
        <dbReference type="ChEBI" id="CHEBI:29105"/>
        <label>2</label>
    </ligand>
</feature>
<dbReference type="NCBIfam" id="TIGR00595">
    <property type="entry name" value="priA"/>
    <property type="match status" value="1"/>
</dbReference>
<dbReference type="CDD" id="cd17929">
    <property type="entry name" value="DEXHc_priA"/>
    <property type="match status" value="1"/>
</dbReference>
<keyword evidence="1 12" id="KW-0639">Primosome</keyword>
<dbReference type="InterPro" id="IPR041222">
    <property type="entry name" value="PriA_3primeBD"/>
</dbReference>
<dbReference type="FunFam" id="3.40.50.300:FF:000489">
    <property type="entry name" value="Primosome assembly protein PriA"/>
    <property type="match status" value="1"/>
</dbReference>
<keyword evidence="15" id="KW-1185">Reference proteome</keyword>
<dbReference type="InterPro" id="IPR011545">
    <property type="entry name" value="DEAD/DEAH_box_helicase_dom"/>
</dbReference>